<dbReference type="AlphaFoldDB" id="A0AAW0EFM2"/>
<protein>
    <recommendedName>
        <fullName evidence="3">F-box domain-containing protein</fullName>
    </recommendedName>
</protein>
<comment type="caution">
    <text evidence="1">The sequence shown here is derived from an EMBL/GenBank/DDBJ whole genome shotgun (WGS) entry which is preliminary data.</text>
</comment>
<proteinExistence type="predicted"/>
<evidence type="ECO:0000313" key="2">
    <source>
        <dbReference type="Proteomes" id="UP001362999"/>
    </source>
</evidence>
<evidence type="ECO:0000313" key="1">
    <source>
        <dbReference type="EMBL" id="KAK7062233.1"/>
    </source>
</evidence>
<gene>
    <name evidence="1" type="ORF">R3P38DRAFT_2834209</name>
</gene>
<sequence>MKSHARLKVQLHHENLPVMSERDSKENRTRKMKHEGRTDDIPAPILKLPPEIMCIIFALVVFPIHDPWKSRFLMNNIVSVCSKWRLTAFAASSFWNQIYFDFDRLSSSWTSGQTCDYLDAWRGRAQSRPLCVYFRGDMENRLGTRTAAALMQRFAPRVRDLQLELPFGRWKSHCFNSDVFKWTILERLAIWSPESDFAALGDTFAVAPQLRDLHLSHHPLPWTSRFWKHLVRFSGGITSLQSCIEFLHKSESLLECTLFFDYTHSQLPANVSSVLHPSLCVLRLICLHEPTMDLVYALLYIMTLPALHTFALEKVPADDCLIEFLSRHYLHLSSLSVDCATVEALIPLSALTRLTVTSVDWAFAAEFIQWFEDPHERFLPALQYLTFGDFSPEDPAAEYEALARGLCCRWQRHQDNGSDDVAALRLFHLEVQLDDAGELKFEDDIRLLTDLNLNGLEIRVERFPDPTISILS</sequence>
<organism evidence="1 2">
    <name type="scientific">Favolaschia claudopus</name>
    <dbReference type="NCBI Taxonomy" id="2862362"/>
    <lineage>
        <taxon>Eukaryota</taxon>
        <taxon>Fungi</taxon>
        <taxon>Dikarya</taxon>
        <taxon>Basidiomycota</taxon>
        <taxon>Agaricomycotina</taxon>
        <taxon>Agaricomycetes</taxon>
        <taxon>Agaricomycetidae</taxon>
        <taxon>Agaricales</taxon>
        <taxon>Marasmiineae</taxon>
        <taxon>Mycenaceae</taxon>
        <taxon>Favolaschia</taxon>
    </lineage>
</organism>
<evidence type="ECO:0008006" key="3">
    <source>
        <dbReference type="Google" id="ProtNLM"/>
    </source>
</evidence>
<reference evidence="1 2" key="1">
    <citation type="journal article" date="2024" name="J Genomics">
        <title>Draft genome sequencing and assembly of Favolaschia claudopus CIRM-BRFM 2984 isolated from oak limbs.</title>
        <authorList>
            <person name="Navarro D."/>
            <person name="Drula E."/>
            <person name="Chaduli D."/>
            <person name="Cazenave R."/>
            <person name="Ahrendt S."/>
            <person name="Wang J."/>
            <person name="Lipzen A."/>
            <person name="Daum C."/>
            <person name="Barry K."/>
            <person name="Grigoriev I.V."/>
            <person name="Favel A."/>
            <person name="Rosso M.N."/>
            <person name="Martin F."/>
        </authorList>
    </citation>
    <scope>NUCLEOTIDE SEQUENCE [LARGE SCALE GENOMIC DNA]</scope>
    <source>
        <strain evidence="1 2">CIRM-BRFM 2984</strain>
    </source>
</reference>
<keyword evidence="2" id="KW-1185">Reference proteome</keyword>
<dbReference type="EMBL" id="JAWWNJ010000002">
    <property type="protein sequence ID" value="KAK7062233.1"/>
    <property type="molecule type" value="Genomic_DNA"/>
</dbReference>
<name>A0AAW0EFM2_9AGAR</name>
<accession>A0AAW0EFM2</accession>
<dbReference type="Proteomes" id="UP001362999">
    <property type="component" value="Unassembled WGS sequence"/>
</dbReference>